<keyword evidence="2" id="KW-1185">Reference proteome</keyword>
<protein>
    <submittedName>
        <fullName evidence="1">Uncharacterized protein</fullName>
    </submittedName>
</protein>
<evidence type="ECO:0000313" key="2">
    <source>
        <dbReference type="Proteomes" id="UP000464787"/>
    </source>
</evidence>
<dbReference type="KEGG" id="xyk:GT347_04510"/>
<evidence type="ECO:0000313" key="1">
    <source>
        <dbReference type="EMBL" id="QHI97305.1"/>
    </source>
</evidence>
<proteinExistence type="predicted"/>
<dbReference type="Proteomes" id="UP000464787">
    <property type="component" value="Chromosome"/>
</dbReference>
<gene>
    <name evidence="1" type="ORF">GT347_04510</name>
</gene>
<name>A0A857J363_9BURK</name>
<organism evidence="1 2">
    <name type="scientific">Xylophilus rhododendri</name>
    <dbReference type="NCBI Taxonomy" id="2697032"/>
    <lineage>
        <taxon>Bacteria</taxon>
        <taxon>Pseudomonadati</taxon>
        <taxon>Pseudomonadota</taxon>
        <taxon>Betaproteobacteria</taxon>
        <taxon>Burkholderiales</taxon>
        <taxon>Xylophilus</taxon>
    </lineage>
</organism>
<dbReference type="AlphaFoldDB" id="A0A857J363"/>
<dbReference type="EMBL" id="CP047650">
    <property type="protein sequence ID" value="QHI97305.1"/>
    <property type="molecule type" value="Genomic_DNA"/>
</dbReference>
<reference evidence="1 2" key="1">
    <citation type="submission" date="2020-01" db="EMBL/GenBank/DDBJ databases">
        <title>Genome sequencing of strain KACC 21265.</title>
        <authorList>
            <person name="Heo J."/>
            <person name="Kim S.-J."/>
            <person name="Kim J.-S."/>
            <person name="Hong S.-B."/>
            <person name="Kwon S.-W."/>
        </authorList>
    </citation>
    <scope>NUCLEOTIDE SEQUENCE [LARGE SCALE GENOMIC DNA]</scope>
    <source>
        <strain evidence="1 2">KACC 21265</strain>
    </source>
</reference>
<sequence>MSPPDYASVTAGTDLAGCFTGGDTLGANFHRFVEELDPTNPWVYLPLPPATLSRLFEQLQRLRPNARMAALQVLAAYIRAMERKDRPKAWALLDAQARRHATPDFCTRLQATVRRWNSIERLDVMRNVHELMPLLRQVPHGCACRIMVMLVCARLGTLPFSLAARFGEERAAAFDRAVHGNGESMDWSPMESAAPRRSAAQWAAEPDALERQSACACFNEMLSWTAELQDARDRRLLTVQLLGKGLAAFEQRDLQEVIPDALEVLAANVRKDTQAHKPAAAIGHSYCLGIEALKLALKHYGTDDERIWTAFIDSEARRQPDGLYPPARHQERIAEARRLLDMA</sequence>
<dbReference type="RefSeq" id="WP_160550823.1">
    <property type="nucleotide sequence ID" value="NZ_CP047650.1"/>
</dbReference>
<accession>A0A857J363</accession>